<dbReference type="AlphaFoldDB" id="A0A553WJW2"/>
<proteinExistence type="predicted"/>
<gene>
    <name evidence="1" type="ORF">FOM92_06370</name>
</gene>
<sequence length="168" mass="18423">MSDNLARTEPVPFAPFIGEGISISLAVPMTRYSLRARQAQALETLLGVKVPKKIGATEEGIACLGPDEWLLRAPAGYNMVSGAGLPVSLVDISERAICLVVEGPRSAEILRTRCPLDLDKFATGRATRTIFETVEIILLRLGEDRFHVEVWRSFAPWLWASLTTAAHH</sequence>
<dbReference type="Proteomes" id="UP000320160">
    <property type="component" value="Unassembled WGS sequence"/>
</dbReference>
<dbReference type="InterPro" id="IPR007375">
    <property type="entry name" value="SoxG"/>
</dbReference>
<dbReference type="SUPFAM" id="SSF103025">
    <property type="entry name" value="Folate-binding domain"/>
    <property type="match status" value="1"/>
</dbReference>
<dbReference type="InterPro" id="IPR027266">
    <property type="entry name" value="TrmE/GcvT-like"/>
</dbReference>
<organism evidence="1 2">
    <name type="scientific">Sphingorhabdus contaminans</name>
    <dbReference type="NCBI Taxonomy" id="1343899"/>
    <lineage>
        <taxon>Bacteria</taxon>
        <taxon>Pseudomonadati</taxon>
        <taxon>Pseudomonadota</taxon>
        <taxon>Alphaproteobacteria</taxon>
        <taxon>Sphingomonadales</taxon>
        <taxon>Sphingomonadaceae</taxon>
        <taxon>Sphingorhabdus</taxon>
    </lineage>
</organism>
<dbReference type="RefSeq" id="WP_143775923.1">
    <property type="nucleotide sequence ID" value="NZ_VKKU01000001.1"/>
</dbReference>
<dbReference type="Pfam" id="PF04268">
    <property type="entry name" value="SoxG"/>
    <property type="match status" value="1"/>
</dbReference>
<comment type="caution">
    <text evidence="1">The sequence shown here is derived from an EMBL/GenBank/DDBJ whole genome shotgun (WGS) entry which is preliminary data.</text>
</comment>
<dbReference type="Gene3D" id="3.30.70.1520">
    <property type="entry name" value="Heterotetrameric sarcosine oxidase"/>
    <property type="match status" value="1"/>
</dbReference>
<dbReference type="Gene3D" id="3.30.1360.120">
    <property type="entry name" value="Probable tRNA modification gtpase trme, domain 1"/>
    <property type="match status" value="1"/>
</dbReference>
<keyword evidence="2" id="KW-1185">Reference proteome</keyword>
<evidence type="ECO:0000313" key="2">
    <source>
        <dbReference type="Proteomes" id="UP000320160"/>
    </source>
</evidence>
<reference evidence="1 2" key="1">
    <citation type="submission" date="2019-07" db="EMBL/GenBank/DDBJ databases">
        <authorList>
            <person name="Park M."/>
        </authorList>
    </citation>
    <scope>NUCLEOTIDE SEQUENCE [LARGE SCALE GENOMIC DNA]</scope>
    <source>
        <strain evidence="1 2">KCTC32445</strain>
    </source>
</reference>
<dbReference type="OrthoDB" id="9814782at2"/>
<accession>A0A553WJW2</accession>
<dbReference type="EMBL" id="VKKU01000001">
    <property type="protein sequence ID" value="TSB05007.1"/>
    <property type="molecule type" value="Genomic_DNA"/>
</dbReference>
<protein>
    <submittedName>
        <fullName evidence="1">Sarcosine oxidase gamma subunit</fullName>
    </submittedName>
</protein>
<evidence type="ECO:0000313" key="1">
    <source>
        <dbReference type="EMBL" id="TSB05007.1"/>
    </source>
</evidence>
<name>A0A553WJW2_9SPHN</name>